<evidence type="ECO:0000313" key="3">
    <source>
        <dbReference type="Proteomes" id="UP000186940"/>
    </source>
</evidence>
<dbReference type="Pfam" id="PF26277">
    <property type="entry name" value="DUF8076"/>
    <property type="match status" value="1"/>
</dbReference>
<evidence type="ECO:0000313" key="2">
    <source>
        <dbReference type="EMBL" id="OFV67939.1"/>
    </source>
</evidence>
<feature type="domain" description="DUF8076" evidence="1">
    <location>
        <begin position="7"/>
        <end position="105"/>
    </location>
</feature>
<dbReference type="EMBL" id="LYOS01000002">
    <property type="protein sequence ID" value="OFV67939.1"/>
    <property type="molecule type" value="Genomic_DNA"/>
</dbReference>
<dbReference type="Proteomes" id="UP000186940">
    <property type="component" value="Unassembled WGS sequence"/>
</dbReference>
<protein>
    <recommendedName>
        <fullName evidence="1">DUF8076 domain-containing protein</fullName>
    </recommendedName>
</protein>
<sequence>MDLQRAGFHVIDIKRFREVEEKDLPLMHDTSIINLLRDIERGRLQKFTVVDGLDEFMRSSTDEAIEQARKILNKGITDMLAIDASLVFVVKCDIERIPDNPSVHNKPLAMIFPRPHDIGSMEPRYLYYPII</sequence>
<organism evidence="2 3">
    <name type="scientific">Candidatus Syntropharchaeum caldarium</name>
    <dbReference type="NCBI Taxonomy" id="1838285"/>
    <lineage>
        <taxon>Archaea</taxon>
        <taxon>Methanobacteriati</taxon>
        <taxon>Methanobacteriota</taxon>
        <taxon>Stenosarchaea group</taxon>
        <taxon>Methanomicrobia</taxon>
        <taxon>Methanosarcinales</taxon>
        <taxon>ANME-2 cluster</taxon>
        <taxon>Candidatus Syntropharchaeum</taxon>
    </lineage>
</organism>
<reference evidence="2" key="1">
    <citation type="submission" date="2016-05" db="EMBL/GenBank/DDBJ databases">
        <title>Microbial consortia oxidize butane by reversing methanogenesis.</title>
        <authorList>
            <person name="Laso-Perez R."/>
            <person name="Richter M."/>
            <person name="Wegener G."/>
            <person name="Musat F."/>
        </authorList>
    </citation>
    <scope>NUCLEOTIDE SEQUENCE [LARGE SCALE GENOMIC DNA]</scope>
    <source>
        <strain evidence="2">BOX2</strain>
    </source>
</reference>
<comment type="caution">
    <text evidence="2">The sequence shown here is derived from an EMBL/GenBank/DDBJ whole genome shotgun (WGS) entry which is preliminary data.</text>
</comment>
<proteinExistence type="predicted"/>
<name>A0A1F2P984_9EURY</name>
<evidence type="ECO:0000259" key="1">
    <source>
        <dbReference type="Pfam" id="PF26277"/>
    </source>
</evidence>
<keyword evidence="3" id="KW-1185">Reference proteome</keyword>
<dbReference type="AlphaFoldDB" id="A0A1F2P984"/>
<dbReference type="STRING" id="1838285.SCAL_000579"/>
<dbReference type="InterPro" id="IPR058389">
    <property type="entry name" value="DUF8076"/>
</dbReference>
<gene>
    <name evidence="2" type="ORF">SCAL_000579</name>
</gene>
<accession>A0A1F2P984</accession>